<gene>
    <name evidence="1" type="ORF">ACE1B6_16080</name>
</gene>
<protein>
    <recommendedName>
        <fullName evidence="3">LAGLIDADG homing endonuclease</fullName>
    </recommendedName>
</protein>
<dbReference type="RefSeq" id="WP_413258264.1">
    <property type="nucleotide sequence ID" value="NZ_JBHFNS010000062.1"/>
</dbReference>
<reference evidence="1 2" key="1">
    <citation type="submission" date="2024-09" db="EMBL/GenBank/DDBJ databases">
        <title>Floridaenema gen nov. (Aerosakkonemataceae, Aerosakkonematales ord. nov., Cyanobacteria) from benthic tropical and subtropical fresh waters, with the description of four new species.</title>
        <authorList>
            <person name="Moretto J.A."/>
            <person name="Berthold D.E."/>
            <person name="Lefler F.W."/>
            <person name="Huang I.-S."/>
            <person name="Laughinghouse H. IV."/>
        </authorList>
    </citation>
    <scope>NUCLEOTIDE SEQUENCE [LARGE SCALE GENOMIC DNA]</scope>
    <source>
        <strain evidence="1 2">BLCC-F154</strain>
    </source>
</reference>
<evidence type="ECO:0000313" key="2">
    <source>
        <dbReference type="Proteomes" id="UP001576776"/>
    </source>
</evidence>
<evidence type="ECO:0000313" key="1">
    <source>
        <dbReference type="EMBL" id="MFB2936770.1"/>
    </source>
</evidence>
<keyword evidence="2" id="KW-1185">Reference proteome</keyword>
<dbReference type="Proteomes" id="UP001576776">
    <property type="component" value="Unassembled WGS sequence"/>
</dbReference>
<evidence type="ECO:0008006" key="3">
    <source>
        <dbReference type="Google" id="ProtNLM"/>
    </source>
</evidence>
<organism evidence="1 2">
    <name type="scientific">Floridaenema fluviatile BLCC-F154</name>
    <dbReference type="NCBI Taxonomy" id="3153640"/>
    <lineage>
        <taxon>Bacteria</taxon>
        <taxon>Bacillati</taxon>
        <taxon>Cyanobacteriota</taxon>
        <taxon>Cyanophyceae</taxon>
        <taxon>Oscillatoriophycideae</taxon>
        <taxon>Aerosakkonematales</taxon>
        <taxon>Aerosakkonemataceae</taxon>
        <taxon>Floridanema</taxon>
        <taxon>Floridanema fluviatile</taxon>
    </lineage>
</organism>
<name>A0ABV4YD57_9CYAN</name>
<accession>A0ABV4YD57</accession>
<sequence length="123" mass="15123">MYVDTHKRRNLSFSIVFHVKVYDSDGKRLFSKKAARQLLKIRHRGQFNQYLETLNITRIGWAELREMLALKLFLAARYGYHSHLMWRNLKPKQREYILTKFDINLDEQFRRLQDEYKRLSSKW</sequence>
<dbReference type="EMBL" id="JBHFNS010000062">
    <property type="protein sequence ID" value="MFB2936770.1"/>
    <property type="molecule type" value="Genomic_DNA"/>
</dbReference>
<proteinExistence type="predicted"/>
<comment type="caution">
    <text evidence="1">The sequence shown here is derived from an EMBL/GenBank/DDBJ whole genome shotgun (WGS) entry which is preliminary data.</text>
</comment>